<name>A0A165IBY9_EXIGL</name>
<sequence>LNELQDDDGDDFFAGSANSSPNEHRVPRTLREAYAGADADAWRGALGEELDALRANDVYEVVPTPAGVKPITSKPVMRI</sequence>
<dbReference type="Proteomes" id="UP000077266">
    <property type="component" value="Unassembled WGS sequence"/>
</dbReference>
<feature type="compositionally biased region" description="Acidic residues" evidence="1">
    <location>
        <begin position="1"/>
        <end position="11"/>
    </location>
</feature>
<feature type="non-terminal residue" evidence="2">
    <location>
        <position position="1"/>
    </location>
</feature>
<gene>
    <name evidence="2" type="ORF">EXIGLDRAFT_572116</name>
</gene>
<protein>
    <submittedName>
        <fullName evidence="2">Uncharacterized protein</fullName>
    </submittedName>
</protein>
<keyword evidence="3" id="KW-1185">Reference proteome</keyword>
<feature type="non-terminal residue" evidence="2">
    <location>
        <position position="79"/>
    </location>
</feature>
<accession>A0A165IBY9</accession>
<dbReference type="EMBL" id="KV425994">
    <property type="protein sequence ID" value="KZV93187.1"/>
    <property type="molecule type" value="Genomic_DNA"/>
</dbReference>
<feature type="region of interest" description="Disordered" evidence="1">
    <location>
        <begin position="1"/>
        <end position="27"/>
    </location>
</feature>
<evidence type="ECO:0000256" key="1">
    <source>
        <dbReference type="SAM" id="MobiDB-lite"/>
    </source>
</evidence>
<organism evidence="2 3">
    <name type="scientific">Exidia glandulosa HHB12029</name>
    <dbReference type="NCBI Taxonomy" id="1314781"/>
    <lineage>
        <taxon>Eukaryota</taxon>
        <taxon>Fungi</taxon>
        <taxon>Dikarya</taxon>
        <taxon>Basidiomycota</taxon>
        <taxon>Agaricomycotina</taxon>
        <taxon>Agaricomycetes</taxon>
        <taxon>Auriculariales</taxon>
        <taxon>Exidiaceae</taxon>
        <taxon>Exidia</taxon>
    </lineage>
</organism>
<reference evidence="2 3" key="1">
    <citation type="journal article" date="2016" name="Mol. Biol. Evol.">
        <title>Comparative Genomics of Early-Diverging Mushroom-Forming Fungi Provides Insights into the Origins of Lignocellulose Decay Capabilities.</title>
        <authorList>
            <person name="Nagy L.G."/>
            <person name="Riley R."/>
            <person name="Tritt A."/>
            <person name="Adam C."/>
            <person name="Daum C."/>
            <person name="Floudas D."/>
            <person name="Sun H."/>
            <person name="Yadav J.S."/>
            <person name="Pangilinan J."/>
            <person name="Larsson K.H."/>
            <person name="Matsuura K."/>
            <person name="Barry K."/>
            <person name="Labutti K."/>
            <person name="Kuo R."/>
            <person name="Ohm R.A."/>
            <person name="Bhattacharya S.S."/>
            <person name="Shirouzu T."/>
            <person name="Yoshinaga Y."/>
            <person name="Martin F.M."/>
            <person name="Grigoriev I.V."/>
            <person name="Hibbett D.S."/>
        </authorList>
    </citation>
    <scope>NUCLEOTIDE SEQUENCE [LARGE SCALE GENOMIC DNA]</scope>
    <source>
        <strain evidence="2 3">HHB12029</strain>
    </source>
</reference>
<evidence type="ECO:0000313" key="3">
    <source>
        <dbReference type="Proteomes" id="UP000077266"/>
    </source>
</evidence>
<proteinExistence type="predicted"/>
<dbReference type="AlphaFoldDB" id="A0A165IBY9"/>
<dbReference type="OrthoDB" id="2998201at2759"/>
<evidence type="ECO:0000313" key="2">
    <source>
        <dbReference type="EMBL" id="KZV93187.1"/>
    </source>
</evidence>
<dbReference type="InParanoid" id="A0A165IBY9"/>